<accession>A0AA47NAK8</accession>
<name>A0AA47NAK8_MERPO</name>
<evidence type="ECO:0000256" key="2">
    <source>
        <dbReference type="ARBA" id="ARBA00022723"/>
    </source>
</evidence>
<dbReference type="GO" id="GO:0046872">
    <property type="term" value="F:metal ion binding"/>
    <property type="evidence" value="ECO:0007669"/>
    <property type="project" value="UniProtKB-KW"/>
</dbReference>
<keyword evidence="5" id="KW-1185">Reference proteome</keyword>
<dbReference type="EMBL" id="JAOPHQ010000284">
    <property type="protein sequence ID" value="KAK0155498.1"/>
    <property type="molecule type" value="Genomic_DNA"/>
</dbReference>
<dbReference type="PANTHER" id="PTHR23080:SF133">
    <property type="entry name" value="SI:CH211-262I1.5-RELATED"/>
    <property type="match status" value="1"/>
</dbReference>
<evidence type="ECO:0000313" key="4">
    <source>
        <dbReference type="EMBL" id="KAK0155498.1"/>
    </source>
</evidence>
<dbReference type="Pfam" id="PF13359">
    <property type="entry name" value="DDE_Tnp_4"/>
    <property type="match status" value="1"/>
</dbReference>
<keyword evidence="2" id="KW-0479">Metal-binding</keyword>
<feature type="domain" description="DDE Tnp4" evidence="3">
    <location>
        <begin position="28"/>
        <end position="184"/>
    </location>
</feature>
<evidence type="ECO:0000259" key="3">
    <source>
        <dbReference type="Pfam" id="PF13359"/>
    </source>
</evidence>
<evidence type="ECO:0000256" key="1">
    <source>
        <dbReference type="ARBA" id="ARBA00001968"/>
    </source>
</evidence>
<protein>
    <recommendedName>
        <fullName evidence="3">DDE Tnp4 domain-containing protein</fullName>
    </recommendedName>
</protein>
<comment type="cofactor">
    <cofactor evidence="1">
        <name>a divalent metal cation</name>
        <dbReference type="ChEBI" id="CHEBI:60240"/>
    </cofactor>
</comment>
<dbReference type="PANTHER" id="PTHR23080">
    <property type="entry name" value="THAP DOMAIN PROTEIN"/>
    <property type="match status" value="1"/>
</dbReference>
<evidence type="ECO:0000313" key="5">
    <source>
        <dbReference type="Proteomes" id="UP001174136"/>
    </source>
</evidence>
<organism evidence="4 5">
    <name type="scientific">Merluccius polli</name>
    <name type="common">Benguela hake</name>
    <name type="synonym">Merluccius cadenati</name>
    <dbReference type="NCBI Taxonomy" id="89951"/>
    <lineage>
        <taxon>Eukaryota</taxon>
        <taxon>Metazoa</taxon>
        <taxon>Chordata</taxon>
        <taxon>Craniata</taxon>
        <taxon>Vertebrata</taxon>
        <taxon>Euteleostomi</taxon>
        <taxon>Actinopterygii</taxon>
        <taxon>Neopterygii</taxon>
        <taxon>Teleostei</taxon>
        <taxon>Neoteleostei</taxon>
        <taxon>Acanthomorphata</taxon>
        <taxon>Zeiogadaria</taxon>
        <taxon>Gadariae</taxon>
        <taxon>Gadiformes</taxon>
        <taxon>Gadoidei</taxon>
        <taxon>Merlucciidae</taxon>
        <taxon>Merluccius</taxon>
    </lineage>
</organism>
<comment type="caution">
    <text evidence="4">The sequence shown here is derived from an EMBL/GenBank/DDBJ whole genome shotgun (WGS) entry which is preliminary data.</text>
</comment>
<gene>
    <name evidence="4" type="ORF">N1851_002088</name>
</gene>
<dbReference type="AlphaFoldDB" id="A0AA47NAK8"/>
<dbReference type="Proteomes" id="UP001174136">
    <property type="component" value="Unassembled WGS sequence"/>
</dbReference>
<dbReference type="InterPro" id="IPR027806">
    <property type="entry name" value="HARBI1_dom"/>
</dbReference>
<reference evidence="4" key="1">
    <citation type="journal article" date="2023" name="Front. Mar. Sci.">
        <title>A new Merluccius polli reference genome to investigate the effects of global change in West African waters.</title>
        <authorList>
            <person name="Mateo J.L."/>
            <person name="Blanco-Fernandez C."/>
            <person name="Garcia-Vazquez E."/>
            <person name="Machado-Schiaffino G."/>
        </authorList>
    </citation>
    <scope>NUCLEOTIDE SEQUENCE</scope>
    <source>
        <strain evidence="4">C29</strain>
        <tissue evidence="4">Fin</tissue>
    </source>
</reference>
<sequence length="199" mass="22299">MTTVPSREKNLTSLPSSFQMYRNCRMIIDCTDVEIATPSSMDLQKHTYSKYRGMHSFKILLGVAPNAVITYCSKLYPGSVSDKAIVTKSGILEVFRSGDLILADKGFLIRDIVPEGVSVNIPPFLNHGRLTKSEVKLTKDIARTRIHVERANARLKEFKILRFIPHTLRSNADIVVQLCCALVNLQNPLIKEVAVNLDN</sequence>
<proteinExistence type="predicted"/>